<keyword evidence="5" id="KW-0675">Receptor</keyword>
<dbReference type="Proteomes" id="UP000077037">
    <property type="component" value="Unassembled WGS sequence"/>
</dbReference>
<dbReference type="AlphaFoldDB" id="A0A157RMS1"/>
<evidence type="ECO:0000256" key="3">
    <source>
        <dbReference type="ARBA" id="ARBA00023237"/>
    </source>
</evidence>
<dbReference type="Pfam" id="PF07660">
    <property type="entry name" value="STN"/>
    <property type="match status" value="1"/>
</dbReference>
<keyword evidence="2" id="KW-0472">Membrane</keyword>
<protein>
    <submittedName>
        <fullName evidence="5">Outer membrane TonB-dependent heme receptor</fullName>
    </submittedName>
</protein>
<dbReference type="EMBL" id="FKBS01000029">
    <property type="protein sequence ID" value="SAI59300.1"/>
    <property type="molecule type" value="Genomic_DNA"/>
</dbReference>
<name>A0A157RMS1_9BORD</name>
<dbReference type="GO" id="GO:0019867">
    <property type="term" value="C:outer membrane"/>
    <property type="evidence" value="ECO:0007669"/>
    <property type="project" value="InterPro"/>
</dbReference>
<evidence type="ECO:0000313" key="6">
    <source>
        <dbReference type="Proteomes" id="UP000077037"/>
    </source>
</evidence>
<dbReference type="OrthoDB" id="8686792at2"/>
<keyword evidence="3" id="KW-0998">Cell outer membrane</keyword>
<gene>
    <name evidence="5" type="primary">bhuR_3</name>
    <name evidence="5" type="ORF">SAMEA1982600_05261</name>
</gene>
<dbReference type="InterPro" id="IPR011662">
    <property type="entry name" value="Secretin/TonB_short_N"/>
</dbReference>
<organism evidence="5 6">
    <name type="scientific">Bordetella ansorpii</name>
    <dbReference type="NCBI Taxonomy" id="288768"/>
    <lineage>
        <taxon>Bacteria</taxon>
        <taxon>Pseudomonadati</taxon>
        <taxon>Pseudomonadota</taxon>
        <taxon>Betaproteobacteria</taxon>
        <taxon>Burkholderiales</taxon>
        <taxon>Alcaligenaceae</taxon>
        <taxon>Bordetella</taxon>
    </lineage>
</organism>
<sequence>MFSHGFSTPALHASGPDVQRRGLAGLIAMLSLALSLVAQAQPSAQASFLFALPSQPLHDALLQYSQVTGRSVLYDTRHVQGRMSAAVAGRLTPDEALRRLIDGSGMEAHFAGPDAFMLVPEAASAQAGGRRTAGKTSAEATLPQFYGQLQYVIGRTLCANAGLSPGAYRLALRLRIGPSGELAEVAAHATGHRQLEPRIVQTLTGMRLGVAPPPELPQPVLLLVRPDSGQGCAP</sequence>
<evidence type="ECO:0000259" key="4">
    <source>
        <dbReference type="SMART" id="SM00965"/>
    </source>
</evidence>
<accession>A0A157RMS1</accession>
<feature type="domain" description="Secretin/TonB short N-terminal" evidence="4">
    <location>
        <begin position="70"/>
        <end position="121"/>
    </location>
</feature>
<keyword evidence="1" id="KW-0813">Transport</keyword>
<dbReference type="SMART" id="SM00965">
    <property type="entry name" value="STN"/>
    <property type="match status" value="1"/>
</dbReference>
<evidence type="ECO:0000256" key="1">
    <source>
        <dbReference type="ARBA" id="ARBA00022448"/>
    </source>
</evidence>
<proteinExistence type="predicted"/>
<dbReference type="RefSeq" id="WP_156523240.1">
    <property type="nucleotide sequence ID" value="NZ_FKBS01000029.1"/>
</dbReference>
<evidence type="ECO:0000256" key="2">
    <source>
        <dbReference type="ARBA" id="ARBA00023136"/>
    </source>
</evidence>
<evidence type="ECO:0000313" key="5">
    <source>
        <dbReference type="EMBL" id="SAI59300.1"/>
    </source>
</evidence>
<dbReference type="Gene3D" id="3.55.50.30">
    <property type="match status" value="1"/>
</dbReference>
<reference evidence="5 6" key="1">
    <citation type="submission" date="2016-03" db="EMBL/GenBank/DDBJ databases">
        <authorList>
            <consortium name="Pathogen Informatics"/>
        </authorList>
    </citation>
    <scope>NUCLEOTIDE SEQUENCE [LARGE SCALE GENOMIC DNA]</scope>
    <source>
        <strain evidence="5 6">NCTC13364</strain>
    </source>
</reference>